<evidence type="ECO:0000313" key="10">
    <source>
        <dbReference type="WBParaSite" id="EVEC_0000282001-mRNA-1"/>
    </source>
</evidence>
<dbReference type="EMBL" id="UXUI01007397">
    <property type="protein sequence ID" value="VDD87385.1"/>
    <property type="molecule type" value="Genomic_DNA"/>
</dbReference>
<feature type="disulfide bond" evidence="6">
    <location>
        <begin position="137"/>
        <end position="158"/>
    </location>
</feature>
<dbReference type="InterPro" id="IPR018499">
    <property type="entry name" value="Tetraspanin/Peripherin"/>
</dbReference>
<evidence type="ECO:0000256" key="6">
    <source>
        <dbReference type="PIRSR" id="PIRSR002419-1"/>
    </source>
</evidence>
<keyword evidence="6" id="KW-1015">Disulfide bond</keyword>
<dbReference type="SUPFAM" id="SSF48652">
    <property type="entry name" value="Tetraspanin"/>
    <property type="match status" value="1"/>
</dbReference>
<dbReference type="PIRSF" id="PIRSF002419">
    <property type="entry name" value="Tetraspanin"/>
    <property type="match status" value="1"/>
</dbReference>
<dbReference type="Pfam" id="PF00335">
    <property type="entry name" value="Tetraspanin"/>
    <property type="match status" value="1"/>
</dbReference>
<evidence type="ECO:0000313" key="9">
    <source>
        <dbReference type="Proteomes" id="UP000274131"/>
    </source>
</evidence>
<evidence type="ECO:0000256" key="1">
    <source>
        <dbReference type="ARBA" id="ARBA00004141"/>
    </source>
</evidence>
<dbReference type="InterPro" id="IPR008952">
    <property type="entry name" value="Tetraspanin_EC2_sf"/>
</dbReference>
<keyword evidence="3 7" id="KW-0812">Transmembrane</keyword>
<reference evidence="8 9" key="2">
    <citation type="submission" date="2018-10" db="EMBL/GenBank/DDBJ databases">
        <authorList>
            <consortium name="Pathogen Informatics"/>
        </authorList>
    </citation>
    <scope>NUCLEOTIDE SEQUENCE [LARGE SCALE GENOMIC DNA]</scope>
</reference>
<dbReference type="AlphaFoldDB" id="A0A0N4UYZ1"/>
<dbReference type="OrthoDB" id="10033535at2759"/>
<evidence type="ECO:0000313" key="8">
    <source>
        <dbReference type="EMBL" id="VDD87385.1"/>
    </source>
</evidence>
<organism evidence="10">
    <name type="scientific">Enterobius vermicularis</name>
    <name type="common">Human pinworm</name>
    <dbReference type="NCBI Taxonomy" id="51028"/>
    <lineage>
        <taxon>Eukaryota</taxon>
        <taxon>Metazoa</taxon>
        <taxon>Ecdysozoa</taxon>
        <taxon>Nematoda</taxon>
        <taxon>Chromadorea</taxon>
        <taxon>Rhabditida</taxon>
        <taxon>Spirurina</taxon>
        <taxon>Oxyuridomorpha</taxon>
        <taxon>Oxyuroidea</taxon>
        <taxon>Oxyuridae</taxon>
        <taxon>Enterobius</taxon>
    </lineage>
</organism>
<accession>A0A0N4UYZ1</accession>
<dbReference type="PANTHER" id="PTHR19282">
    <property type="entry name" value="TETRASPANIN"/>
    <property type="match status" value="1"/>
</dbReference>
<dbReference type="WBParaSite" id="EVEC_0000282001-mRNA-1">
    <property type="protein sequence ID" value="EVEC_0000282001-mRNA-1"/>
    <property type="gene ID" value="EVEC_0000282001"/>
</dbReference>
<name>A0A0N4UYZ1_ENTVE</name>
<dbReference type="PANTHER" id="PTHR19282:SF456">
    <property type="entry name" value="CD63 MOLECULE"/>
    <property type="match status" value="1"/>
</dbReference>
<evidence type="ECO:0000256" key="3">
    <source>
        <dbReference type="ARBA" id="ARBA00022692"/>
    </source>
</evidence>
<sequence length="226" mass="24463">MAVKCLKALLKVCGLGLIVGGTVLQLKYEGLLDILGDSRLATSVWFLIAGALCASLGFLGCCGAIRENYCLTLTFAILLSLLLLLETATAIAAYALHQPLEQSMSHQLRLGLPRYNKTGFAGVTAAWDQVQRQFSCCGVYNSSDWSVANIPDPPDSCCIDYKPGCGKKRHNLQSSGCMEKVEEWLMMNAAIIGGISAVVGSIQIIGICFACCLSKSILKEYHEFYY</sequence>
<evidence type="ECO:0000256" key="4">
    <source>
        <dbReference type="ARBA" id="ARBA00022989"/>
    </source>
</evidence>
<keyword evidence="5 7" id="KW-0472">Membrane</keyword>
<feature type="transmembrane region" description="Helical" evidence="7">
    <location>
        <begin position="73"/>
        <end position="96"/>
    </location>
</feature>
<gene>
    <name evidence="8" type="ORF">EVEC_LOCUS2528</name>
</gene>
<reference evidence="10" key="1">
    <citation type="submission" date="2017-02" db="UniProtKB">
        <authorList>
            <consortium name="WormBaseParasite"/>
        </authorList>
    </citation>
    <scope>IDENTIFICATION</scope>
</reference>
<comment type="subcellular location">
    <subcellularLocation>
        <location evidence="1 7">Membrane</location>
        <topology evidence="1 7">Multi-pass membrane protein</topology>
    </subcellularLocation>
</comment>
<keyword evidence="4 7" id="KW-1133">Transmembrane helix</keyword>
<protein>
    <recommendedName>
        <fullName evidence="7">Tetraspanin</fullName>
    </recommendedName>
</protein>
<feature type="transmembrane region" description="Helical" evidence="7">
    <location>
        <begin position="40"/>
        <end position="61"/>
    </location>
</feature>
<feature type="transmembrane region" description="Helical" evidence="7">
    <location>
        <begin position="189"/>
        <end position="213"/>
    </location>
</feature>
<feature type="transmembrane region" description="Helical" evidence="7">
    <location>
        <begin position="9"/>
        <end position="28"/>
    </location>
</feature>
<dbReference type="Gene3D" id="1.10.1450.10">
    <property type="entry name" value="Tetraspanin"/>
    <property type="match status" value="1"/>
</dbReference>
<evidence type="ECO:0000256" key="7">
    <source>
        <dbReference type="RuleBase" id="RU361218"/>
    </source>
</evidence>
<proteinExistence type="inferred from homology"/>
<dbReference type="InterPro" id="IPR000301">
    <property type="entry name" value="Tetraspanin_animals"/>
</dbReference>
<dbReference type="Proteomes" id="UP000274131">
    <property type="component" value="Unassembled WGS sequence"/>
</dbReference>
<keyword evidence="9" id="KW-1185">Reference proteome</keyword>
<evidence type="ECO:0000256" key="5">
    <source>
        <dbReference type="ARBA" id="ARBA00023136"/>
    </source>
</evidence>
<dbReference type="PRINTS" id="PR00259">
    <property type="entry name" value="TMFOUR"/>
</dbReference>
<comment type="similarity">
    <text evidence="2 7">Belongs to the tetraspanin (TM4SF) family.</text>
</comment>
<dbReference type="GO" id="GO:0005886">
    <property type="term" value="C:plasma membrane"/>
    <property type="evidence" value="ECO:0007669"/>
    <property type="project" value="TreeGrafter"/>
</dbReference>
<dbReference type="STRING" id="51028.A0A0N4UYZ1"/>
<evidence type="ECO:0000256" key="2">
    <source>
        <dbReference type="ARBA" id="ARBA00006840"/>
    </source>
</evidence>